<organism evidence="2 3">
    <name type="scientific">Persicobacter diffluens</name>
    <dbReference type="NCBI Taxonomy" id="981"/>
    <lineage>
        <taxon>Bacteria</taxon>
        <taxon>Pseudomonadati</taxon>
        <taxon>Bacteroidota</taxon>
        <taxon>Cytophagia</taxon>
        <taxon>Cytophagales</taxon>
        <taxon>Persicobacteraceae</taxon>
        <taxon>Persicobacter</taxon>
    </lineage>
</organism>
<evidence type="ECO:0000313" key="3">
    <source>
        <dbReference type="Proteomes" id="UP001310022"/>
    </source>
</evidence>
<keyword evidence="3" id="KW-1185">Reference proteome</keyword>
<dbReference type="Proteomes" id="UP001310022">
    <property type="component" value="Unassembled WGS sequence"/>
</dbReference>
<evidence type="ECO:0000256" key="1">
    <source>
        <dbReference type="SAM" id="SignalP"/>
    </source>
</evidence>
<comment type="caution">
    <text evidence="2">The sequence shown here is derived from an EMBL/GenBank/DDBJ whole genome shotgun (WGS) entry which is preliminary data.</text>
</comment>
<evidence type="ECO:0000313" key="2">
    <source>
        <dbReference type="EMBL" id="GJM63076.1"/>
    </source>
</evidence>
<accession>A0AAN4W1N3</accession>
<reference evidence="2 3" key="1">
    <citation type="submission" date="2021-12" db="EMBL/GenBank/DDBJ databases">
        <title>Genome sequencing of bacteria with rrn-lacking chromosome and rrn-plasmid.</title>
        <authorList>
            <person name="Anda M."/>
            <person name="Iwasaki W."/>
        </authorList>
    </citation>
    <scope>NUCLEOTIDE SEQUENCE [LARGE SCALE GENOMIC DNA]</scope>
    <source>
        <strain evidence="2 3">NBRC 15940</strain>
    </source>
</reference>
<sequence>MKYLILFLLFVTCTRITVAQAVIKNGKYAVEVTIHDETHGEVITCIHDISYRLAKFANGSTTIKGVYNSPPRINYKYEEVRDKTDCGGTVTVLNKTDYYLLEATTAETVELNLQSLSHEGGTMTSRVYIKYFCELISEDQPSPITD</sequence>
<feature type="chain" id="PRO_5042906131" evidence="1">
    <location>
        <begin position="22"/>
        <end position="146"/>
    </location>
</feature>
<dbReference type="AlphaFoldDB" id="A0AAN4W1N3"/>
<proteinExistence type="predicted"/>
<protein>
    <submittedName>
        <fullName evidence="2">Uncharacterized protein</fullName>
    </submittedName>
</protein>
<dbReference type="EMBL" id="BQKE01000002">
    <property type="protein sequence ID" value="GJM63076.1"/>
    <property type="molecule type" value="Genomic_DNA"/>
</dbReference>
<gene>
    <name evidence="2" type="ORF">PEDI_36280</name>
</gene>
<keyword evidence="1" id="KW-0732">Signal</keyword>
<dbReference type="RefSeq" id="WP_338238285.1">
    <property type="nucleotide sequence ID" value="NZ_BQKE01000002.1"/>
</dbReference>
<feature type="signal peptide" evidence="1">
    <location>
        <begin position="1"/>
        <end position="21"/>
    </location>
</feature>
<name>A0AAN4W1N3_9BACT</name>